<evidence type="ECO:0000259" key="14">
    <source>
        <dbReference type="PROSITE" id="PS50179"/>
    </source>
</evidence>
<dbReference type="SUPFAM" id="SSF89009">
    <property type="entry name" value="GAT-like domain"/>
    <property type="match status" value="1"/>
</dbReference>
<evidence type="ECO:0000256" key="2">
    <source>
        <dbReference type="ARBA" id="ARBA00004125"/>
    </source>
</evidence>
<dbReference type="PROSITE" id="PS50330">
    <property type="entry name" value="UIM"/>
    <property type="match status" value="1"/>
</dbReference>
<dbReference type="GO" id="GO:0033565">
    <property type="term" value="C:ESCRT-0 complex"/>
    <property type="evidence" value="ECO:0007669"/>
    <property type="project" value="TreeGrafter"/>
</dbReference>
<dbReference type="CDD" id="cd21386">
    <property type="entry name" value="GAT_Hse1"/>
    <property type="match status" value="1"/>
</dbReference>
<keyword evidence="10" id="KW-0472">Membrane</keyword>
<evidence type="ECO:0000256" key="9">
    <source>
        <dbReference type="ARBA" id="ARBA00022927"/>
    </source>
</evidence>
<dbReference type="PANTHER" id="PTHR45929">
    <property type="entry name" value="JAK PATHWAY SIGNAL TRANSDUCTION ADAPTOR MOLECULE"/>
    <property type="match status" value="1"/>
</dbReference>
<evidence type="ECO:0000256" key="3">
    <source>
        <dbReference type="ARBA" id="ARBA00009666"/>
    </source>
</evidence>
<dbReference type="InterPro" id="IPR008942">
    <property type="entry name" value="ENTH_VHS"/>
</dbReference>
<dbReference type="GO" id="GO:0043328">
    <property type="term" value="P:protein transport to vacuole involved in ubiquitin-dependent protein catabolic process via the multivesicular body sorting pathway"/>
    <property type="evidence" value="ECO:0007669"/>
    <property type="project" value="TreeGrafter"/>
</dbReference>
<keyword evidence="9" id="KW-0653">Protein transport</keyword>
<dbReference type="Pfam" id="PF00790">
    <property type="entry name" value="VHS"/>
    <property type="match status" value="1"/>
</dbReference>
<dbReference type="SUPFAM" id="SSF50044">
    <property type="entry name" value="SH3-domain"/>
    <property type="match status" value="1"/>
</dbReference>
<evidence type="ECO:0000256" key="11">
    <source>
        <dbReference type="PROSITE-ProRule" id="PRU00192"/>
    </source>
</evidence>
<dbReference type="Gene3D" id="2.30.30.40">
    <property type="entry name" value="SH3 Domains"/>
    <property type="match status" value="1"/>
</dbReference>
<dbReference type="HOGENOM" id="CLU_010104_2_1_1"/>
<evidence type="ECO:0000259" key="13">
    <source>
        <dbReference type="PROSITE" id="PS50002"/>
    </source>
</evidence>
<comment type="function">
    <text evidence="1">Component of the ESCRT-0 complex which is the sorting receptor for ubiquitinated cargo proteins at the multivesicular body (MVB).</text>
</comment>
<dbReference type="Proteomes" id="UP000053647">
    <property type="component" value="Unassembled WGS sequence"/>
</dbReference>
<dbReference type="AlphaFoldDB" id="A0A0C9TKI4"/>
<comment type="similarity">
    <text evidence="3">Belongs to the STAM family.</text>
</comment>
<dbReference type="SUPFAM" id="SSF48464">
    <property type="entry name" value="ENTH/VHS domain"/>
    <property type="match status" value="1"/>
</dbReference>
<evidence type="ECO:0000256" key="10">
    <source>
        <dbReference type="ARBA" id="ARBA00023136"/>
    </source>
</evidence>
<dbReference type="EMBL" id="KN819386">
    <property type="protein sequence ID" value="KIJ11143.1"/>
    <property type="molecule type" value="Genomic_DNA"/>
</dbReference>
<protein>
    <recommendedName>
        <fullName evidence="4">Class E vacuolar protein-sorting machinery protein HSE1</fullName>
    </recommendedName>
    <alternativeName>
        <fullName evidence="5">Class E vacuolar protein-sorting machinery protein hse1</fullName>
    </alternativeName>
</protein>
<sequence length="430" mass="47474">MFKAGQTNPYDDIVVKATDENLTDENWEVILTLCDKVQDEGESGARNVIAAVIKRLAHRSPNVQLYSLSLSESLSKNCSIELHRELASRAFTQALEKLITDRTTHDKVRKRALNLIAMWTADFERDPTLGIMEECYTNLKAKNYKFEVPDEPPPPTVDDEVRRKEEEELQRALEMSMHDKGGRNLPTERSAQSGGASGSAAGSGAAGPSTGRATGPTYASGYVPAQTPPRTAASSTSSLPSQAVAAPSPTIPVVTRVKALHTFEATEQGELAFEKGDIIKVVDRGYKDWWRGQLKGRTGIFPVNYVEPLPEPTPAELARDAEQEASVFTQALNVDKLLTMLRTMDTSGGNLADNEEIQELYRTCMSLRPKVVKLIDKYSQKRADLVSVNESFVKARVIFERMMEDSLARHAGSKYMTIDHQSSLNVLPSV</sequence>
<dbReference type="SMART" id="SM00288">
    <property type="entry name" value="VHS"/>
    <property type="match status" value="1"/>
</dbReference>
<dbReference type="Gene3D" id="1.25.40.90">
    <property type="match status" value="1"/>
</dbReference>
<keyword evidence="7" id="KW-0813">Transport</keyword>
<accession>A0A0C9TKI4</accession>
<feature type="domain" description="SH3" evidence="13">
    <location>
        <begin position="252"/>
        <end position="311"/>
    </location>
</feature>
<dbReference type="PANTHER" id="PTHR45929:SF3">
    <property type="entry name" value="JAK PATHWAY SIGNAL TRANSDUCTION ADAPTOR MOLECULE"/>
    <property type="match status" value="1"/>
</dbReference>
<dbReference type="OrthoDB" id="10255964at2759"/>
<dbReference type="GO" id="GO:0035091">
    <property type="term" value="F:phosphatidylinositol binding"/>
    <property type="evidence" value="ECO:0007669"/>
    <property type="project" value="InterPro"/>
</dbReference>
<name>A0A0C9TKI4_PAXIN</name>
<dbReference type="GO" id="GO:0043130">
    <property type="term" value="F:ubiquitin binding"/>
    <property type="evidence" value="ECO:0007669"/>
    <property type="project" value="InterPro"/>
</dbReference>
<dbReference type="Pfam" id="PF00018">
    <property type="entry name" value="SH3_1"/>
    <property type="match status" value="1"/>
</dbReference>
<feature type="compositionally biased region" description="Low complexity" evidence="12">
    <location>
        <begin position="224"/>
        <end position="243"/>
    </location>
</feature>
<evidence type="ECO:0000256" key="8">
    <source>
        <dbReference type="ARBA" id="ARBA00022753"/>
    </source>
</evidence>
<feature type="compositionally biased region" description="Low complexity" evidence="12">
    <location>
        <begin position="189"/>
        <end position="216"/>
    </location>
</feature>
<evidence type="ECO:0000256" key="6">
    <source>
        <dbReference type="ARBA" id="ARBA00022443"/>
    </source>
</evidence>
<evidence type="ECO:0000256" key="7">
    <source>
        <dbReference type="ARBA" id="ARBA00022448"/>
    </source>
</evidence>
<evidence type="ECO:0000313" key="16">
    <source>
        <dbReference type="Proteomes" id="UP000053647"/>
    </source>
</evidence>
<keyword evidence="16" id="KW-1185">Reference proteome</keyword>
<feature type="region of interest" description="Disordered" evidence="12">
    <location>
        <begin position="145"/>
        <end position="248"/>
    </location>
</feature>
<dbReference type="Gene3D" id="1.20.5.1940">
    <property type="match status" value="1"/>
</dbReference>
<dbReference type="InterPro" id="IPR050670">
    <property type="entry name" value="STAM"/>
</dbReference>
<dbReference type="InterPro" id="IPR002014">
    <property type="entry name" value="VHS_dom"/>
</dbReference>
<dbReference type="InterPro" id="IPR001452">
    <property type="entry name" value="SH3_domain"/>
</dbReference>
<dbReference type="CDD" id="cd16978">
    <property type="entry name" value="VHS_HSE1"/>
    <property type="match status" value="1"/>
</dbReference>
<evidence type="ECO:0000256" key="5">
    <source>
        <dbReference type="ARBA" id="ARBA00018978"/>
    </source>
</evidence>
<dbReference type="PROSITE" id="PS50002">
    <property type="entry name" value="SH3"/>
    <property type="match status" value="1"/>
</dbReference>
<dbReference type="CDD" id="cd11805">
    <property type="entry name" value="SH3_GRB2_like_C"/>
    <property type="match status" value="1"/>
</dbReference>
<dbReference type="SMART" id="SM00326">
    <property type="entry name" value="SH3"/>
    <property type="match status" value="1"/>
</dbReference>
<dbReference type="FunFam" id="2.30.30.40:FF:000072">
    <property type="entry name" value="Unconventional Myosin IB"/>
    <property type="match status" value="1"/>
</dbReference>
<dbReference type="PROSITE" id="PS50179">
    <property type="entry name" value="VHS"/>
    <property type="match status" value="1"/>
</dbReference>
<dbReference type="PRINTS" id="PR00452">
    <property type="entry name" value="SH3DOMAIN"/>
</dbReference>
<dbReference type="GO" id="GO:0010008">
    <property type="term" value="C:endosome membrane"/>
    <property type="evidence" value="ECO:0007669"/>
    <property type="project" value="UniProtKB-SubCell"/>
</dbReference>
<evidence type="ECO:0000313" key="15">
    <source>
        <dbReference type="EMBL" id="KIJ11143.1"/>
    </source>
</evidence>
<organism evidence="15 16">
    <name type="scientific">Paxillus involutus ATCC 200175</name>
    <dbReference type="NCBI Taxonomy" id="664439"/>
    <lineage>
        <taxon>Eukaryota</taxon>
        <taxon>Fungi</taxon>
        <taxon>Dikarya</taxon>
        <taxon>Basidiomycota</taxon>
        <taxon>Agaricomycotina</taxon>
        <taxon>Agaricomycetes</taxon>
        <taxon>Agaricomycetidae</taxon>
        <taxon>Boletales</taxon>
        <taxon>Paxilineae</taxon>
        <taxon>Paxillaceae</taxon>
        <taxon>Paxillus</taxon>
    </lineage>
</organism>
<evidence type="ECO:0000256" key="1">
    <source>
        <dbReference type="ARBA" id="ARBA00002654"/>
    </source>
</evidence>
<keyword evidence="6 11" id="KW-0728">SH3 domain</keyword>
<dbReference type="Pfam" id="PF03127">
    <property type="entry name" value="GAT"/>
    <property type="match status" value="1"/>
</dbReference>
<feature type="compositionally biased region" description="Basic and acidic residues" evidence="12">
    <location>
        <begin position="159"/>
        <end position="182"/>
    </location>
</feature>
<proteinExistence type="inferred from homology"/>
<dbReference type="InterPro" id="IPR003903">
    <property type="entry name" value="UIM_dom"/>
</dbReference>
<dbReference type="InterPro" id="IPR036028">
    <property type="entry name" value="SH3-like_dom_sf"/>
</dbReference>
<evidence type="ECO:0000256" key="12">
    <source>
        <dbReference type="SAM" id="MobiDB-lite"/>
    </source>
</evidence>
<dbReference type="InterPro" id="IPR004152">
    <property type="entry name" value="GAT_dom"/>
</dbReference>
<evidence type="ECO:0000256" key="4">
    <source>
        <dbReference type="ARBA" id="ARBA00017923"/>
    </source>
</evidence>
<reference evidence="15 16" key="1">
    <citation type="submission" date="2014-06" db="EMBL/GenBank/DDBJ databases">
        <authorList>
            <consortium name="DOE Joint Genome Institute"/>
            <person name="Kuo A."/>
            <person name="Kohler A."/>
            <person name="Nagy L.G."/>
            <person name="Floudas D."/>
            <person name="Copeland A."/>
            <person name="Barry K.W."/>
            <person name="Cichocki N."/>
            <person name="Veneault-Fourrey C."/>
            <person name="LaButti K."/>
            <person name="Lindquist E.A."/>
            <person name="Lipzen A."/>
            <person name="Lundell T."/>
            <person name="Morin E."/>
            <person name="Murat C."/>
            <person name="Sun H."/>
            <person name="Tunlid A."/>
            <person name="Henrissat B."/>
            <person name="Grigoriev I.V."/>
            <person name="Hibbett D.S."/>
            <person name="Martin F."/>
            <person name="Nordberg H.P."/>
            <person name="Cantor M.N."/>
            <person name="Hua S.X."/>
        </authorList>
    </citation>
    <scope>NUCLEOTIDE SEQUENCE [LARGE SCALE GENOMIC DNA]</scope>
    <source>
        <strain evidence="15 16">ATCC 200175</strain>
    </source>
</reference>
<gene>
    <name evidence="15" type="ORF">PAXINDRAFT_84964</name>
</gene>
<keyword evidence="8" id="KW-0967">Endosome</keyword>
<feature type="domain" description="VHS" evidence="14">
    <location>
        <begin position="17"/>
        <end position="147"/>
    </location>
</feature>
<comment type="subcellular location">
    <subcellularLocation>
        <location evidence="2">Endosome membrane</location>
        <topology evidence="2">Peripheral membrane protein</topology>
        <orientation evidence="2">Cytoplasmic side</orientation>
    </subcellularLocation>
</comment>
<reference evidence="16" key="2">
    <citation type="submission" date="2015-01" db="EMBL/GenBank/DDBJ databases">
        <title>Evolutionary Origins and Diversification of the Mycorrhizal Mutualists.</title>
        <authorList>
            <consortium name="DOE Joint Genome Institute"/>
            <consortium name="Mycorrhizal Genomics Consortium"/>
            <person name="Kohler A."/>
            <person name="Kuo A."/>
            <person name="Nagy L.G."/>
            <person name="Floudas D."/>
            <person name="Copeland A."/>
            <person name="Barry K.W."/>
            <person name="Cichocki N."/>
            <person name="Veneault-Fourrey C."/>
            <person name="LaButti K."/>
            <person name="Lindquist E.A."/>
            <person name="Lipzen A."/>
            <person name="Lundell T."/>
            <person name="Morin E."/>
            <person name="Murat C."/>
            <person name="Riley R."/>
            <person name="Ohm R."/>
            <person name="Sun H."/>
            <person name="Tunlid A."/>
            <person name="Henrissat B."/>
            <person name="Grigoriev I.V."/>
            <person name="Hibbett D.S."/>
            <person name="Martin F."/>
        </authorList>
    </citation>
    <scope>NUCLEOTIDE SEQUENCE [LARGE SCALE GENOMIC DNA]</scope>
    <source>
        <strain evidence="16">ATCC 200175</strain>
    </source>
</reference>